<feature type="region of interest" description="Disordered" evidence="1">
    <location>
        <begin position="1"/>
        <end position="65"/>
    </location>
</feature>
<dbReference type="EMBL" id="ML996698">
    <property type="protein sequence ID" value="KAF2399310.1"/>
    <property type="molecule type" value="Genomic_DNA"/>
</dbReference>
<reference evidence="2" key="1">
    <citation type="journal article" date="2020" name="Stud. Mycol.">
        <title>101 Dothideomycetes genomes: a test case for predicting lifestyles and emergence of pathogens.</title>
        <authorList>
            <person name="Haridas S."/>
            <person name="Albert R."/>
            <person name="Binder M."/>
            <person name="Bloem J."/>
            <person name="Labutti K."/>
            <person name="Salamov A."/>
            <person name="Andreopoulos B."/>
            <person name="Baker S."/>
            <person name="Barry K."/>
            <person name="Bills G."/>
            <person name="Bluhm B."/>
            <person name="Cannon C."/>
            <person name="Castanera R."/>
            <person name="Culley D."/>
            <person name="Daum C."/>
            <person name="Ezra D."/>
            <person name="Gonzalez J."/>
            <person name="Henrissat B."/>
            <person name="Kuo A."/>
            <person name="Liang C."/>
            <person name="Lipzen A."/>
            <person name="Lutzoni F."/>
            <person name="Magnuson J."/>
            <person name="Mondo S."/>
            <person name="Nolan M."/>
            <person name="Ohm R."/>
            <person name="Pangilinan J."/>
            <person name="Park H.-J."/>
            <person name="Ramirez L."/>
            <person name="Alfaro M."/>
            <person name="Sun H."/>
            <person name="Tritt A."/>
            <person name="Yoshinaga Y."/>
            <person name="Zwiers L.-H."/>
            <person name="Turgeon B."/>
            <person name="Goodwin S."/>
            <person name="Spatafora J."/>
            <person name="Crous P."/>
            <person name="Grigoriev I."/>
        </authorList>
    </citation>
    <scope>NUCLEOTIDE SEQUENCE</scope>
    <source>
        <strain evidence="2">CBS 262.69</strain>
    </source>
</reference>
<name>A0A6G1HTG5_9PEZI</name>
<evidence type="ECO:0000256" key="1">
    <source>
        <dbReference type="SAM" id="MobiDB-lite"/>
    </source>
</evidence>
<dbReference type="Pfam" id="PF04749">
    <property type="entry name" value="PLAC8"/>
    <property type="match status" value="1"/>
</dbReference>
<protein>
    <submittedName>
        <fullName evidence="2">PLAC8-domain-containing protein</fullName>
    </submittedName>
</protein>
<dbReference type="Proteomes" id="UP000799640">
    <property type="component" value="Unassembled WGS sequence"/>
</dbReference>
<evidence type="ECO:0000313" key="2">
    <source>
        <dbReference type="EMBL" id="KAF2399310.1"/>
    </source>
</evidence>
<organism evidence="2 3">
    <name type="scientific">Trichodelitschia bisporula</name>
    <dbReference type="NCBI Taxonomy" id="703511"/>
    <lineage>
        <taxon>Eukaryota</taxon>
        <taxon>Fungi</taxon>
        <taxon>Dikarya</taxon>
        <taxon>Ascomycota</taxon>
        <taxon>Pezizomycotina</taxon>
        <taxon>Dothideomycetes</taxon>
        <taxon>Dothideomycetes incertae sedis</taxon>
        <taxon>Phaeotrichales</taxon>
        <taxon>Phaeotrichaceae</taxon>
        <taxon>Trichodelitschia</taxon>
    </lineage>
</organism>
<gene>
    <name evidence="2" type="ORF">EJ06DRAFT_531630</name>
</gene>
<dbReference type="InterPro" id="IPR006461">
    <property type="entry name" value="PLAC_motif_containing"/>
</dbReference>
<dbReference type="NCBIfam" id="TIGR01571">
    <property type="entry name" value="A_thal_Cys_rich"/>
    <property type="match status" value="1"/>
</dbReference>
<proteinExistence type="predicted"/>
<evidence type="ECO:0000313" key="3">
    <source>
        <dbReference type="Proteomes" id="UP000799640"/>
    </source>
</evidence>
<dbReference type="OrthoDB" id="3923062at2759"/>
<feature type="region of interest" description="Disordered" evidence="1">
    <location>
        <begin position="232"/>
        <end position="259"/>
    </location>
</feature>
<dbReference type="AlphaFoldDB" id="A0A6G1HTG5"/>
<accession>A0A6G1HTG5</accession>
<dbReference type="PANTHER" id="PTHR15907">
    <property type="entry name" value="DUF614 FAMILY PROTEIN-RELATED"/>
    <property type="match status" value="1"/>
</dbReference>
<keyword evidence="3" id="KW-1185">Reference proteome</keyword>
<feature type="compositionally biased region" description="Pro residues" evidence="1">
    <location>
        <begin position="12"/>
        <end position="24"/>
    </location>
</feature>
<sequence>MADAPEVVEFVPSPPAPTPSPYPPEKQSVPPSIASPPPPSVGASPSPYPDEKQHAPIETPVPTYSTLDANRFDTKEVVRDEADGLQVVPGQNVSAPMERGLDCGGKEMERERGLPGEESGWMVGFWDCFSPVGLCIEAFTCPCILAGRTYQRIRDPDSTHWPSTNSYCCGCCGLSLLTLAALPCCWIMTVANRREIRYRYHIKGSNKADCFQATLCCCLALIQEEKETVLREKRRKEEQGQAGYGRQDSNMVYAAPAER</sequence>